<dbReference type="RefSeq" id="WP_020001562.1">
    <property type="nucleotide sequence ID" value="NZ_CP192217.1"/>
</dbReference>
<organism evidence="1 2">
    <name type="scientific">Halodesulfovibrio aestuarii</name>
    <dbReference type="NCBI Taxonomy" id="126333"/>
    <lineage>
        <taxon>Bacteria</taxon>
        <taxon>Pseudomonadati</taxon>
        <taxon>Thermodesulfobacteriota</taxon>
        <taxon>Desulfovibrionia</taxon>
        <taxon>Desulfovibrionales</taxon>
        <taxon>Desulfovibrionaceae</taxon>
        <taxon>Halodesulfovibrio</taxon>
    </lineage>
</organism>
<dbReference type="EMBL" id="FQZR01000002">
    <property type="protein sequence ID" value="SHI60284.1"/>
    <property type="molecule type" value="Genomic_DNA"/>
</dbReference>
<evidence type="ECO:0000313" key="2">
    <source>
        <dbReference type="Proteomes" id="UP000184001"/>
    </source>
</evidence>
<protein>
    <submittedName>
        <fullName evidence="1">Uncharacterized protein</fullName>
    </submittedName>
</protein>
<reference evidence="1 2" key="1">
    <citation type="submission" date="2016-11" db="EMBL/GenBank/DDBJ databases">
        <authorList>
            <person name="Varghese N."/>
            <person name="Submissions S."/>
        </authorList>
    </citation>
    <scope>NUCLEOTIDE SEQUENCE [LARGE SCALE GENOMIC DNA]</scope>
    <source>
        <strain evidence="1 2">DSM 17919</strain>
    </source>
</reference>
<sequence>MQISPQFEELAGQIREQFGTIHNFCKQHDTTLNRSTVYMVLRGVYAGNVERQQERIEAALHSRQRDEQIFAAIKQVACSRCSVIRTQCNKCDKLFMAQAQAVLEVV</sequence>
<gene>
    <name evidence="1" type="ORF">SAMN05660830_00429</name>
</gene>
<proteinExistence type="predicted"/>
<comment type="caution">
    <text evidence="1">The sequence shown here is derived from an EMBL/GenBank/DDBJ whole genome shotgun (WGS) entry which is preliminary data.</text>
</comment>
<evidence type="ECO:0000313" key="1">
    <source>
        <dbReference type="EMBL" id="SHI60284.1"/>
    </source>
</evidence>
<dbReference type="AlphaFoldDB" id="A0A8G2FA24"/>
<name>A0A8G2FA24_9BACT</name>
<dbReference type="Proteomes" id="UP000184001">
    <property type="component" value="Unassembled WGS sequence"/>
</dbReference>
<accession>A0A8G2FA24</accession>